<accession>I4K6P5</accession>
<gene>
    <name evidence="2" type="ORF">PflSS101_1236</name>
</gene>
<comment type="caution">
    <text evidence="2">The sequence shown here is derived from an EMBL/GenBank/DDBJ whole genome shotgun (WGS) entry which is preliminary data.</text>
</comment>
<dbReference type="EMBL" id="AHPN01000001">
    <property type="protein sequence ID" value="EIK60385.1"/>
    <property type="molecule type" value="Genomic_DNA"/>
</dbReference>
<dbReference type="PATRIC" id="fig|1038924.3.peg.1212"/>
<evidence type="ECO:0000313" key="2">
    <source>
        <dbReference type="EMBL" id="EIK60385.1"/>
    </source>
</evidence>
<dbReference type="HOGENOM" id="CLU_3083830_0_0_6"/>
<evidence type="ECO:0000256" key="1">
    <source>
        <dbReference type="SAM" id="MobiDB-lite"/>
    </source>
</evidence>
<dbReference type="Proteomes" id="UP000003213">
    <property type="component" value="Chromosome"/>
</dbReference>
<feature type="region of interest" description="Disordered" evidence="1">
    <location>
        <begin position="22"/>
        <end position="61"/>
    </location>
</feature>
<protein>
    <submittedName>
        <fullName evidence="2">Putative type III secretion effector protein</fullName>
    </submittedName>
</protein>
<accession>A0A219A2L8</accession>
<name>I4K6P5_9PSED</name>
<reference evidence="2 3" key="1">
    <citation type="journal article" date="2012" name="PLoS Genet.">
        <title>Comparative Genomics of Plant-Associated Pseudomonas spp.: Insights into Diversity and Inheritance of Traits Involved in Multitrophic Interactions.</title>
        <authorList>
            <person name="Loper J.E."/>
            <person name="Hassan K.A."/>
            <person name="Mavrodi D.V."/>
            <person name="Davis E.W.II."/>
            <person name="Lim C.K."/>
            <person name="Shaffer B.T."/>
            <person name="Elbourne L.D."/>
            <person name="Stockwell V.O."/>
            <person name="Hartney S.L."/>
            <person name="Breakwell K."/>
            <person name="Henkels M.D."/>
            <person name="Tetu S.G."/>
            <person name="Rangel L.I."/>
            <person name="Kidarsa T.A."/>
            <person name="Wilson N.L."/>
            <person name="van de Mortel J.E."/>
            <person name="Song C."/>
            <person name="Blumhagen R."/>
            <person name="Radune D."/>
            <person name="Hostetler J.B."/>
            <person name="Brinkac L.M."/>
            <person name="Durkin A.S."/>
            <person name="Kluepfel D.A."/>
            <person name="Wechter W.P."/>
            <person name="Anderson A.J."/>
            <person name="Kim Y.C."/>
            <person name="Pierson L.S.III."/>
            <person name="Pierson E.A."/>
            <person name="Lindow S.E."/>
            <person name="Kobayashi D.Y."/>
            <person name="Raaijmakers J.M."/>
            <person name="Weller D.M."/>
            <person name="Thomashow L.S."/>
            <person name="Allen A.E."/>
            <person name="Paulsen I.T."/>
        </authorList>
    </citation>
    <scope>NUCLEOTIDE SEQUENCE [LARGE SCALE GENOMIC DNA]</scope>
    <source>
        <strain evidence="2 3">SS101</strain>
    </source>
</reference>
<feature type="compositionally biased region" description="Polar residues" evidence="1">
    <location>
        <begin position="28"/>
        <end position="41"/>
    </location>
</feature>
<evidence type="ECO:0000313" key="3">
    <source>
        <dbReference type="Proteomes" id="UP000003213"/>
    </source>
</evidence>
<organism evidence="2 3">
    <name type="scientific">Pseudomonas lactis</name>
    <dbReference type="NCBI Taxonomy" id="1615674"/>
    <lineage>
        <taxon>Bacteria</taxon>
        <taxon>Pseudomonadati</taxon>
        <taxon>Pseudomonadota</taxon>
        <taxon>Gammaproteobacteria</taxon>
        <taxon>Pseudomonadales</taxon>
        <taxon>Pseudomonadaceae</taxon>
        <taxon>Pseudomonas</taxon>
    </lineage>
</organism>
<sequence>MIRIDAICNMLAMARAHQALERADAQEQARNQLAGCSSDTSSHNKKITPPDEDTDRKIKFP</sequence>
<proteinExistence type="predicted"/>
<dbReference type="AlphaFoldDB" id="I4K6P5"/>